<reference evidence="5" key="1">
    <citation type="journal article" date="2019" name="Int. J. Syst. Evol. Microbiol.">
        <title>The Global Catalogue of Microorganisms (GCM) 10K type strain sequencing project: providing services to taxonomists for standard genome sequencing and annotation.</title>
        <authorList>
            <consortium name="The Broad Institute Genomics Platform"/>
            <consortium name="The Broad Institute Genome Sequencing Center for Infectious Disease"/>
            <person name="Wu L."/>
            <person name="Ma J."/>
        </authorList>
    </citation>
    <scope>NUCLEOTIDE SEQUENCE [LARGE SCALE GENOMIC DNA]</scope>
    <source>
        <strain evidence="5">JCM 16544</strain>
    </source>
</reference>
<keyword evidence="5" id="KW-1185">Reference proteome</keyword>
<evidence type="ECO:0000313" key="5">
    <source>
        <dbReference type="Proteomes" id="UP001501697"/>
    </source>
</evidence>
<dbReference type="SUPFAM" id="SSF52540">
    <property type="entry name" value="P-loop containing nucleoside triphosphate hydrolases"/>
    <property type="match status" value="1"/>
</dbReference>
<dbReference type="InterPro" id="IPR001482">
    <property type="entry name" value="T2SS/T4SS_dom"/>
</dbReference>
<dbReference type="Gene3D" id="3.30.450.90">
    <property type="match status" value="1"/>
</dbReference>
<dbReference type="InterPro" id="IPR003593">
    <property type="entry name" value="AAA+_ATPase"/>
</dbReference>
<protein>
    <submittedName>
        <fullName evidence="4">Type IV pilus twitching motility protein PilT</fullName>
    </submittedName>
</protein>
<accession>A0ABP7A1N1</accession>
<dbReference type="Gene3D" id="3.40.50.300">
    <property type="entry name" value="P-loop containing nucleotide triphosphate hydrolases"/>
    <property type="match status" value="1"/>
</dbReference>
<proteinExistence type="inferred from homology"/>
<dbReference type="Pfam" id="PF00437">
    <property type="entry name" value="T2SSE"/>
    <property type="match status" value="1"/>
</dbReference>
<evidence type="ECO:0000259" key="3">
    <source>
        <dbReference type="SMART" id="SM00382"/>
    </source>
</evidence>
<dbReference type="EMBL" id="BAAAYU010000001">
    <property type="protein sequence ID" value="GAA3623168.1"/>
    <property type="molecule type" value="Genomic_DNA"/>
</dbReference>
<evidence type="ECO:0000313" key="4">
    <source>
        <dbReference type="EMBL" id="GAA3623168.1"/>
    </source>
</evidence>
<organism evidence="4 5">
    <name type="scientific">Microbacterium awajiense</name>
    <dbReference type="NCBI Taxonomy" id="415214"/>
    <lineage>
        <taxon>Bacteria</taxon>
        <taxon>Bacillati</taxon>
        <taxon>Actinomycetota</taxon>
        <taxon>Actinomycetes</taxon>
        <taxon>Micrococcales</taxon>
        <taxon>Microbacteriaceae</taxon>
        <taxon>Microbacterium</taxon>
    </lineage>
</organism>
<feature type="region of interest" description="Disordered" evidence="2">
    <location>
        <begin position="383"/>
        <end position="421"/>
    </location>
</feature>
<comment type="caution">
    <text evidence="4">The sequence shown here is derived from an EMBL/GenBank/DDBJ whole genome shotgun (WGS) entry which is preliminary data.</text>
</comment>
<evidence type="ECO:0000256" key="2">
    <source>
        <dbReference type="SAM" id="MobiDB-lite"/>
    </source>
</evidence>
<dbReference type="InterPro" id="IPR027417">
    <property type="entry name" value="P-loop_NTPase"/>
</dbReference>
<evidence type="ECO:0000256" key="1">
    <source>
        <dbReference type="ARBA" id="ARBA00006611"/>
    </source>
</evidence>
<comment type="similarity">
    <text evidence="1">Belongs to the GSP E family.</text>
</comment>
<feature type="domain" description="AAA+ ATPase" evidence="3">
    <location>
        <begin position="127"/>
        <end position="261"/>
    </location>
</feature>
<name>A0ABP7A1N1_9MICO</name>
<dbReference type="SMART" id="SM00382">
    <property type="entry name" value="AAA"/>
    <property type="match status" value="1"/>
</dbReference>
<dbReference type="Proteomes" id="UP001501697">
    <property type="component" value="Unassembled WGS sequence"/>
</dbReference>
<sequence length="421" mass="45970">METADFQRLLAIGARSRASDVHITADAPPLLRVDGDLVPVPGHIDPLSADWVERTAFDLMTDVQRAEFLEHGEVDLAHRTEGIGRFRTNVFRQLGSIAIALRYIPDRVYSLDELGAPPIARDLALRPRGLVLLTGPTGSGKSTTLTAMLDIINQLLAAHIVTIEDPIEFHHESKRSLVHQREVGRDTRSFAEALRRVLRQDPDVIFIGELRDPESIQTALSAAETGHLVLSTLHTQGAAKSINRIIDVFAADKQHQIRTQLGDTLQGIISQTLMPLAQTNGRTIATEVLINTPAVANMIREGQVAQIYSAMQAGAEVGMHTLDQDLRRLVQEGTIALNVARDFASDPRSLDGVHVRPRDLDAEEWMQHAGEWRLDSASDVASSAAEGTGVGMGSRFGTPTVSGRVDPTGRDISWNDSNGER</sequence>
<dbReference type="InterPro" id="IPR006321">
    <property type="entry name" value="PilT/PilU"/>
</dbReference>
<dbReference type="NCBIfam" id="TIGR01420">
    <property type="entry name" value="pilT_fam"/>
    <property type="match status" value="1"/>
</dbReference>
<dbReference type="PANTHER" id="PTHR30486">
    <property type="entry name" value="TWITCHING MOTILITY PROTEIN PILT"/>
    <property type="match status" value="1"/>
</dbReference>
<dbReference type="InterPro" id="IPR050921">
    <property type="entry name" value="T4SS_GSP_E_ATPase"/>
</dbReference>
<dbReference type="CDD" id="cd01131">
    <property type="entry name" value="PilT"/>
    <property type="match status" value="1"/>
</dbReference>
<dbReference type="RefSeq" id="WP_344735949.1">
    <property type="nucleotide sequence ID" value="NZ_BAAAYU010000001.1"/>
</dbReference>
<gene>
    <name evidence="4" type="ORF">GCM10022200_01730</name>
</gene>